<feature type="compositionally biased region" description="Gly residues" evidence="1">
    <location>
        <begin position="35"/>
        <end position="56"/>
    </location>
</feature>
<name>A0A6J4Q6G2_9ACTN</name>
<reference evidence="2" key="1">
    <citation type="submission" date="2020-02" db="EMBL/GenBank/DDBJ databases">
        <authorList>
            <person name="Meier V. D."/>
        </authorList>
    </citation>
    <scope>NUCLEOTIDE SEQUENCE</scope>
    <source>
        <strain evidence="2">AVDCRST_MAG03</strain>
    </source>
</reference>
<feature type="compositionally biased region" description="Basic residues" evidence="1">
    <location>
        <begin position="158"/>
        <end position="172"/>
    </location>
</feature>
<feature type="non-terminal residue" evidence="2">
    <location>
        <position position="1"/>
    </location>
</feature>
<organism evidence="2">
    <name type="scientific">uncultured Rubrobacteraceae bacterium</name>
    <dbReference type="NCBI Taxonomy" id="349277"/>
    <lineage>
        <taxon>Bacteria</taxon>
        <taxon>Bacillati</taxon>
        <taxon>Actinomycetota</taxon>
        <taxon>Rubrobacteria</taxon>
        <taxon>Rubrobacterales</taxon>
        <taxon>Rubrobacteraceae</taxon>
        <taxon>environmental samples</taxon>
    </lineage>
</organism>
<evidence type="ECO:0000313" key="2">
    <source>
        <dbReference type="EMBL" id="CAA9431798.1"/>
    </source>
</evidence>
<feature type="compositionally biased region" description="Basic and acidic residues" evidence="1">
    <location>
        <begin position="25"/>
        <end position="34"/>
    </location>
</feature>
<gene>
    <name evidence="2" type="ORF">AVDCRST_MAG03-3301</name>
</gene>
<dbReference type="EMBL" id="CADCUT010000200">
    <property type="protein sequence ID" value="CAA9431798.1"/>
    <property type="molecule type" value="Genomic_DNA"/>
</dbReference>
<accession>A0A6J4Q6G2</accession>
<sequence length="172" mass="17444">GGGTGQVGPRGRWGTGWGTVRHRGERGLPRKLPGEGDGPGAVGAPGGARGLPGAVGGASVSVGARRPVTGEARPPGRHRGRDDGAHRGPYGARRPRAARAGRPRPPAGQLVPHRGGAGASGPAGALRRRHERVGDAGAHRGRAGAGEGPHAPDDLGARRRAYGARERGRRFM</sequence>
<feature type="compositionally biased region" description="Basic residues" evidence="1">
    <location>
        <begin position="93"/>
        <end position="102"/>
    </location>
</feature>
<proteinExistence type="predicted"/>
<feature type="compositionally biased region" description="Gly residues" evidence="1">
    <location>
        <begin position="1"/>
        <end position="17"/>
    </location>
</feature>
<evidence type="ECO:0000256" key="1">
    <source>
        <dbReference type="SAM" id="MobiDB-lite"/>
    </source>
</evidence>
<feature type="non-terminal residue" evidence="2">
    <location>
        <position position="172"/>
    </location>
</feature>
<feature type="region of interest" description="Disordered" evidence="1">
    <location>
        <begin position="1"/>
        <end position="172"/>
    </location>
</feature>
<protein>
    <submittedName>
        <fullName evidence="2">Uncharacterized protein</fullName>
    </submittedName>
</protein>
<dbReference type="AlphaFoldDB" id="A0A6J4Q6G2"/>